<feature type="compositionally biased region" description="Polar residues" evidence="4">
    <location>
        <begin position="314"/>
        <end position="323"/>
    </location>
</feature>
<dbReference type="InterPro" id="IPR000682">
    <property type="entry name" value="PCMT"/>
</dbReference>
<evidence type="ECO:0000313" key="5">
    <source>
        <dbReference type="Ensembl" id="ENSBTAP00000042405.5"/>
    </source>
</evidence>
<comment type="similarity">
    <text evidence="2">Belongs to the methyltransferase superfamily. L-isoaspartyl/D-aspartyl protein methyltransferase family.</text>
</comment>
<evidence type="ECO:0000313" key="6">
    <source>
        <dbReference type="Proteomes" id="UP000009136"/>
    </source>
</evidence>
<dbReference type="FunCoup" id="A0A452DJB9">
    <property type="interactions" value="2203"/>
</dbReference>
<accession>A0A452DJB9</accession>
<dbReference type="VEuPathDB" id="HostDB:ENSBTAG00000031715"/>
<dbReference type="Pfam" id="PF01135">
    <property type="entry name" value="PCMT"/>
    <property type="match status" value="1"/>
</dbReference>
<dbReference type="GO" id="GO:0005737">
    <property type="term" value="C:cytoplasm"/>
    <property type="evidence" value="ECO:0000318"/>
    <property type="project" value="GO_Central"/>
</dbReference>
<dbReference type="GO" id="GO:0004719">
    <property type="term" value="F:protein-L-isoaspartate (D-aspartate) O-methyltransferase activity"/>
    <property type="evidence" value="ECO:0000318"/>
    <property type="project" value="GO_Central"/>
</dbReference>
<evidence type="ECO:0000256" key="4">
    <source>
        <dbReference type="SAM" id="MobiDB-lite"/>
    </source>
</evidence>
<keyword evidence="6" id="KW-1185">Reference proteome</keyword>
<name>A0A452DJB9_BOVIN</name>
<feature type="region of interest" description="Disordered" evidence="4">
    <location>
        <begin position="314"/>
        <end position="346"/>
    </location>
</feature>
<reference evidence="5" key="3">
    <citation type="submission" date="2025-09" db="UniProtKB">
        <authorList>
            <consortium name="Ensembl"/>
        </authorList>
    </citation>
    <scope>IDENTIFICATION</scope>
    <source>
        <strain evidence="5">Hereford</strain>
    </source>
</reference>
<sequence length="372" mass="42026">MHVLCLSVISRMGGAVSAGEDNDELIDNLKEAQYIRSELVEQAFRAIDRADYYLEEFKENAYKDLAWKHGNIHLSAPCIYSEVMEALDLQPGLSFLNLGSGTGYLSSMVGLILGPFGVNHGVELHSDVTEYAKQKLDFFIRTSDSFDKFDFCEPSFVTGNCLEISPDCSQYDRVYCGAGVQKEHEEYMKSLLKVGGILVMPLEEKLTKITRTGPSAWETKKILAVSFAPLIQPCQSESGKSRLVQLPPLAVRSLQDLARIAIRGTIKKVIHQEAVNKNGNGLKNTPRFKRRRVRRRRLETIVFLDKEVFASRISNPSDDNSSGDLEEERREEEATTPPDAKPEPPVNFLREKVLSLPLPDPLKYYLLYYREK</sequence>
<evidence type="ECO:0000256" key="2">
    <source>
        <dbReference type="ARBA" id="ARBA00005369"/>
    </source>
</evidence>
<dbReference type="FunFam" id="3.40.50.150:FF:000015">
    <property type="entry name" value="Protein-L-isoaspartate (D-aspartate) O-methyltransferase domain-containing 1"/>
    <property type="match status" value="1"/>
</dbReference>
<organism evidence="5 6">
    <name type="scientific">Bos taurus</name>
    <name type="common">Bovine</name>
    <dbReference type="NCBI Taxonomy" id="9913"/>
    <lineage>
        <taxon>Eukaryota</taxon>
        <taxon>Metazoa</taxon>
        <taxon>Chordata</taxon>
        <taxon>Craniata</taxon>
        <taxon>Vertebrata</taxon>
        <taxon>Euteleostomi</taxon>
        <taxon>Mammalia</taxon>
        <taxon>Eutheria</taxon>
        <taxon>Laurasiatheria</taxon>
        <taxon>Artiodactyla</taxon>
        <taxon>Ruminantia</taxon>
        <taxon>Pecora</taxon>
        <taxon>Bovidae</taxon>
        <taxon>Bovinae</taxon>
        <taxon>Bos</taxon>
    </lineage>
</organism>
<dbReference type="GeneTree" id="ENSGT00950000183032"/>
<dbReference type="AlphaFoldDB" id="A0A452DJB9"/>
<dbReference type="InterPro" id="IPR029063">
    <property type="entry name" value="SAM-dependent_MTases_sf"/>
</dbReference>
<dbReference type="OrthoDB" id="10257972at2759"/>
<dbReference type="Bgee" id="ENSBTAG00000031715">
    <property type="expression patterns" value="Expressed in retina and 105 other cell types or tissues"/>
</dbReference>
<dbReference type="PANTHER" id="PTHR11579:SF2">
    <property type="entry name" value="PROTEIN-L-ISOASPARTATE O-METHYLTRANSFERASE DOMAIN-CONTAINING PROTEIN 2"/>
    <property type="match status" value="1"/>
</dbReference>
<dbReference type="SUPFAM" id="SSF53335">
    <property type="entry name" value="S-adenosyl-L-methionine-dependent methyltransferases"/>
    <property type="match status" value="1"/>
</dbReference>
<reference evidence="5" key="2">
    <citation type="submission" date="2025-08" db="UniProtKB">
        <authorList>
            <consortium name="Ensembl"/>
        </authorList>
    </citation>
    <scope>IDENTIFICATION</scope>
    <source>
        <strain evidence="5">Hereford</strain>
    </source>
</reference>
<dbReference type="Proteomes" id="UP000009136">
    <property type="component" value="Chromosome 13"/>
</dbReference>
<proteinExistence type="inferred from homology"/>
<reference evidence="5" key="1">
    <citation type="submission" date="2018-03" db="EMBL/GenBank/DDBJ databases">
        <title>ARS-UCD1.2.</title>
        <authorList>
            <person name="Rosen B.D."/>
            <person name="Bickhart D.M."/>
            <person name="Koren S."/>
            <person name="Schnabel R.D."/>
            <person name="Hall R."/>
            <person name="Zimin A."/>
            <person name="Dreischer C."/>
            <person name="Schultheiss S."/>
            <person name="Schroeder S.G."/>
            <person name="Elsik C.G."/>
            <person name="Couldrey C."/>
            <person name="Liu G.E."/>
            <person name="Van Tassell C.P."/>
            <person name="Phillippy A.M."/>
            <person name="Smith T.P.L."/>
            <person name="Medrano J.F."/>
        </authorList>
    </citation>
    <scope>NUCLEOTIDE SEQUENCE [LARGE SCALE GENOMIC DNA]</scope>
    <source>
        <strain evidence="5">Hereford</strain>
    </source>
</reference>
<comment type="subcellular location">
    <subcellularLocation>
        <location evidence="1">Cytoplasm</location>
    </subcellularLocation>
</comment>
<gene>
    <name evidence="5" type="primary">PCMTD2</name>
</gene>
<evidence type="ECO:0000256" key="1">
    <source>
        <dbReference type="ARBA" id="ARBA00004496"/>
    </source>
</evidence>
<dbReference type="Ensembl" id="ENSBTAT00000044968.5">
    <property type="protein sequence ID" value="ENSBTAP00000042405.5"/>
    <property type="gene ID" value="ENSBTAG00000031715.5"/>
</dbReference>
<dbReference type="Gene3D" id="3.40.50.150">
    <property type="entry name" value="Vaccinia Virus protein VP39"/>
    <property type="match status" value="1"/>
</dbReference>
<keyword evidence="3" id="KW-0963">Cytoplasm</keyword>
<dbReference type="InParanoid" id="A0A452DJB9"/>
<protein>
    <submittedName>
        <fullName evidence="5">Protein-L-isoaspartate (D-aspartate) O-methyltransferase domain containing 2</fullName>
    </submittedName>
</protein>
<dbReference type="PANTHER" id="PTHR11579">
    <property type="entry name" value="PROTEIN-L-ISOASPARTATE O-METHYLTRANSFERASE"/>
    <property type="match status" value="1"/>
</dbReference>
<evidence type="ECO:0000256" key="3">
    <source>
        <dbReference type="ARBA" id="ARBA00022490"/>
    </source>
</evidence>